<comment type="caution">
    <text evidence="2">The sequence shown here is derived from an EMBL/GenBank/DDBJ whole genome shotgun (WGS) entry which is preliminary data.</text>
</comment>
<accession>A0ABU0APL1</accession>
<name>A0ABU0APL1_9BACI</name>
<dbReference type="RefSeq" id="WP_307479056.1">
    <property type="nucleotide sequence ID" value="NZ_JAUSUB010000035.1"/>
</dbReference>
<evidence type="ECO:0000313" key="3">
    <source>
        <dbReference type="Proteomes" id="UP001238088"/>
    </source>
</evidence>
<feature type="transmembrane region" description="Helical" evidence="1">
    <location>
        <begin position="61"/>
        <end position="80"/>
    </location>
</feature>
<evidence type="ECO:0000313" key="2">
    <source>
        <dbReference type="EMBL" id="MDQ0273224.1"/>
    </source>
</evidence>
<protein>
    <submittedName>
        <fullName evidence="2">Uncharacterized protein</fullName>
    </submittedName>
</protein>
<sequence length="81" mass="9438">MNKERRSEVDPLLKWHLDTDHIDIPDIPLKRSRFQRFMRYLASPAVNPFEIYVTHTGSLSLIAFTPILIAAIFTVIQLFIV</sequence>
<proteinExistence type="predicted"/>
<keyword evidence="1" id="KW-0812">Transmembrane</keyword>
<gene>
    <name evidence="2" type="ORF">J2S17_005145</name>
</gene>
<dbReference type="EMBL" id="JAUSUB010000035">
    <property type="protein sequence ID" value="MDQ0273224.1"/>
    <property type="molecule type" value="Genomic_DNA"/>
</dbReference>
<organism evidence="2 3">
    <name type="scientific">Cytobacillus purgationiresistens</name>
    <dbReference type="NCBI Taxonomy" id="863449"/>
    <lineage>
        <taxon>Bacteria</taxon>
        <taxon>Bacillati</taxon>
        <taxon>Bacillota</taxon>
        <taxon>Bacilli</taxon>
        <taxon>Bacillales</taxon>
        <taxon>Bacillaceae</taxon>
        <taxon>Cytobacillus</taxon>
    </lineage>
</organism>
<keyword evidence="3" id="KW-1185">Reference proteome</keyword>
<dbReference type="Proteomes" id="UP001238088">
    <property type="component" value="Unassembled WGS sequence"/>
</dbReference>
<keyword evidence="1" id="KW-0472">Membrane</keyword>
<reference evidence="2 3" key="1">
    <citation type="submission" date="2023-07" db="EMBL/GenBank/DDBJ databases">
        <title>Genomic Encyclopedia of Type Strains, Phase IV (KMG-IV): sequencing the most valuable type-strain genomes for metagenomic binning, comparative biology and taxonomic classification.</title>
        <authorList>
            <person name="Goeker M."/>
        </authorList>
    </citation>
    <scope>NUCLEOTIDE SEQUENCE [LARGE SCALE GENOMIC DNA]</scope>
    <source>
        <strain evidence="2 3">DSM 23494</strain>
    </source>
</reference>
<evidence type="ECO:0000256" key="1">
    <source>
        <dbReference type="SAM" id="Phobius"/>
    </source>
</evidence>
<keyword evidence="1" id="KW-1133">Transmembrane helix</keyword>